<evidence type="ECO:0000313" key="8">
    <source>
        <dbReference type="Proteomes" id="UP001057580"/>
    </source>
</evidence>
<keyword evidence="3 5" id="KW-1133">Transmembrane helix</keyword>
<organism evidence="7 8">
    <name type="scientific">Salinirubellus salinus</name>
    <dbReference type="NCBI Taxonomy" id="1364945"/>
    <lineage>
        <taxon>Archaea</taxon>
        <taxon>Methanobacteriati</taxon>
        <taxon>Methanobacteriota</taxon>
        <taxon>Stenosarchaea group</taxon>
        <taxon>Halobacteria</taxon>
        <taxon>Halobacteriales</taxon>
        <taxon>Natronomonadaceae</taxon>
        <taxon>Salinirubellus</taxon>
    </lineage>
</organism>
<dbReference type="RefSeq" id="WP_260594994.1">
    <property type="nucleotide sequence ID" value="NZ_CP104003.1"/>
</dbReference>
<feature type="domain" description="ABC-2 type transporter transmembrane" evidence="6">
    <location>
        <begin position="32"/>
        <end position="309"/>
    </location>
</feature>
<dbReference type="GO" id="GO:0140359">
    <property type="term" value="F:ABC-type transporter activity"/>
    <property type="evidence" value="ECO:0007669"/>
    <property type="project" value="InterPro"/>
</dbReference>
<proteinExistence type="predicted"/>
<evidence type="ECO:0000256" key="5">
    <source>
        <dbReference type="SAM" id="Phobius"/>
    </source>
</evidence>
<dbReference type="GeneID" id="74942008"/>
<evidence type="ECO:0000256" key="1">
    <source>
        <dbReference type="ARBA" id="ARBA00004141"/>
    </source>
</evidence>
<keyword evidence="8" id="KW-1185">Reference proteome</keyword>
<name>A0A9E7R738_9EURY</name>
<gene>
    <name evidence="7" type="ORF">N0B31_06260</name>
</gene>
<keyword evidence="4 5" id="KW-0472">Membrane</keyword>
<evidence type="ECO:0000259" key="6">
    <source>
        <dbReference type="Pfam" id="PF12698"/>
    </source>
</evidence>
<evidence type="ECO:0000313" key="7">
    <source>
        <dbReference type="EMBL" id="UWM55883.1"/>
    </source>
</evidence>
<feature type="transmembrane region" description="Helical" evidence="5">
    <location>
        <begin position="25"/>
        <end position="52"/>
    </location>
</feature>
<evidence type="ECO:0000256" key="4">
    <source>
        <dbReference type="ARBA" id="ARBA00023136"/>
    </source>
</evidence>
<dbReference type="Pfam" id="PF12698">
    <property type="entry name" value="ABC2_membrane_3"/>
    <property type="match status" value="1"/>
</dbReference>
<feature type="transmembrane region" description="Helical" evidence="5">
    <location>
        <begin position="255"/>
        <end position="279"/>
    </location>
</feature>
<accession>A0A9E7R738</accession>
<evidence type="ECO:0000256" key="3">
    <source>
        <dbReference type="ARBA" id="ARBA00022989"/>
    </source>
</evidence>
<protein>
    <submittedName>
        <fullName evidence="7">ABC transporter permease</fullName>
    </submittedName>
</protein>
<dbReference type="Proteomes" id="UP001057580">
    <property type="component" value="Chromosome"/>
</dbReference>
<comment type="subcellular location">
    <subcellularLocation>
        <location evidence="1">Membrane</location>
        <topology evidence="1">Multi-pass membrane protein</topology>
    </subcellularLocation>
</comment>
<feature type="transmembrane region" description="Helical" evidence="5">
    <location>
        <begin position="324"/>
        <end position="345"/>
    </location>
</feature>
<dbReference type="AlphaFoldDB" id="A0A9E7R738"/>
<feature type="transmembrane region" description="Helical" evidence="5">
    <location>
        <begin position="227"/>
        <end position="249"/>
    </location>
</feature>
<evidence type="ECO:0000256" key="2">
    <source>
        <dbReference type="ARBA" id="ARBA00022692"/>
    </source>
</evidence>
<sequence length="353" mass="36890">MSDRPLRSRLTVSKRDLSALSREKTIVLALLIQLFVAAFSSFLVVGLTSLYAPGSVEGGDVTVAVVGDASDEFVDAAAEVEGLVVAEYDSLDTATGAFEVDQAQAVVEARTEDDRIRVTVTAPASSLRKTVVVVRLREALEALERTERVERSANLEHELVPLPPEVDASPYLGFSYTVLVPLLLFLPVFISGSVAVDSVTEEVERGTLELLRVAPLSLTEIVEGKGLAAAGLAPAQAALWVTMLSLNGIPVSNVVGVLLFVAALSVIVVGGGVGVALAVPDRQRAQLLYSLGVLGAFAAAAFLPEPPATTAARLAIDSPAATTLPSVAGYAVVAVLVVVGLRLFVRRVDPESL</sequence>
<feature type="transmembrane region" description="Helical" evidence="5">
    <location>
        <begin position="286"/>
        <end position="304"/>
    </location>
</feature>
<dbReference type="InterPro" id="IPR013525">
    <property type="entry name" value="ABC2_TM"/>
</dbReference>
<dbReference type="GO" id="GO:0016020">
    <property type="term" value="C:membrane"/>
    <property type="evidence" value="ECO:0007669"/>
    <property type="project" value="UniProtKB-SubCell"/>
</dbReference>
<keyword evidence="2 5" id="KW-0812">Transmembrane</keyword>
<dbReference type="KEGG" id="ssai:N0B31_06260"/>
<reference evidence="7" key="1">
    <citation type="submission" date="2022-09" db="EMBL/GenBank/DDBJ databases">
        <title>Diverse halophilic archaea isolated from saline environments.</title>
        <authorList>
            <person name="Cui H.-L."/>
        </authorList>
    </citation>
    <scope>NUCLEOTIDE SEQUENCE</scope>
    <source>
        <strain evidence="7">ZS-35-S2</strain>
    </source>
</reference>
<feature type="transmembrane region" description="Helical" evidence="5">
    <location>
        <begin position="171"/>
        <end position="196"/>
    </location>
</feature>
<dbReference type="EMBL" id="CP104003">
    <property type="protein sequence ID" value="UWM55883.1"/>
    <property type="molecule type" value="Genomic_DNA"/>
</dbReference>